<dbReference type="PROSITE" id="PS00211">
    <property type="entry name" value="ABC_TRANSPORTER_1"/>
    <property type="match status" value="2"/>
</dbReference>
<dbReference type="GO" id="GO:0006289">
    <property type="term" value="P:nucleotide-excision repair"/>
    <property type="evidence" value="ECO:0007669"/>
    <property type="project" value="UniProtKB-UniRule"/>
</dbReference>
<evidence type="ECO:0000256" key="7">
    <source>
        <dbReference type="ARBA" id="ARBA00022769"/>
    </source>
</evidence>
<comment type="similarity">
    <text evidence="15 18">Belongs to the ABC transporter superfamily. UvrA family.</text>
</comment>
<dbReference type="AlphaFoldDB" id="A0A4Q9VHE8"/>
<keyword evidence="6 18" id="KW-0227">DNA damage</keyword>
<evidence type="ECO:0000313" key="21">
    <source>
        <dbReference type="Proteomes" id="UP000292781"/>
    </source>
</evidence>
<protein>
    <recommendedName>
        <fullName evidence="16 18">UvrABC system protein A</fullName>
        <shortName evidence="18">UvrA protein</shortName>
    </recommendedName>
    <alternativeName>
        <fullName evidence="17 18">Excinuclease ABC subunit A</fullName>
    </alternativeName>
</protein>
<keyword evidence="13 18" id="KW-0234">DNA repair</keyword>
<evidence type="ECO:0000256" key="8">
    <source>
        <dbReference type="ARBA" id="ARBA00022771"/>
    </source>
</evidence>
<evidence type="ECO:0000256" key="1">
    <source>
        <dbReference type="ARBA" id="ARBA00004496"/>
    </source>
</evidence>
<keyword evidence="9 18" id="KW-0862">Zinc</keyword>
<evidence type="ECO:0000256" key="15">
    <source>
        <dbReference type="ARBA" id="ARBA00038000"/>
    </source>
</evidence>
<dbReference type="RefSeq" id="WP_131311118.1">
    <property type="nucleotide sequence ID" value="NZ_SJFN01000035.1"/>
</dbReference>
<dbReference type="InterPro" id="IPR003439">
    <property type="entry name" value="ABC_transporter-like_ATP-bd"/>
</dbReference>
<evidence type="ECO:0000256" key="12">
    <source>
        <dbReference type="ARBA" id="ARBA00023125"/>
    </source>
</evidence>
<feature type="domain" description="ABC transporter" evidence="19">
    <location>
        <begin position="638"/>
        <end position="970"/>
    </location>
</feature>
<dbReference type="OrthoDB" id="9809851at2"/>
<keyword evidence="7 18" id="KW-0228">DNA excision</keyword>
<keyword evidence="4 18" id="KW-0677">Repeat</keyword>
<keyword evidence="10 18" id="KW-0067">ATP-binding</keyword>
<evidence type="ECO:0000256" key="6">
    <source>
        <dbReference type="ARBA" id="ARBA00022763"/>
    </source>
</evidence>
<proteinExistence type="inferred from homology"/>
<evidence type="ECO:0000256" key="13">
    <source>
        <dbReference type="ARBA" id="ARBA00023204"/>
    </source>
</evidence>
<keyword evidence="2 18" id="KW-0963">Cytoplasm</keyword>
<evidence type="ECO:0000256" key="14">
    <source>
        <dbReference type="ARBA" id="ARBA00023236"/>
    </source>
</evidence>
<evidence type="ECO:0000256" key="11">
    <source>
        <dbReference type="ARBA" id="ARBA00022881"/>
    </source>
</evidence>
<feature type="zinc finger region" description="C4-type" evidence="18">
    <location>
        <begin position="773"/>
        <end position="799"/>
    </location>
</feature>
<evidence type="ECO:0000256" key="4">
    <source>
        <dbReference type="ARBA" id="ARBA00022737"/>
    </source>
</evidence>
<comment type="subunit">
    <text evidence="18">Forms a heterotetramer with UvrB during the search for lesions.</text>
</comment>
<dbReference type="FunFam" id="1.20.1580.10:FF:000002">
    <property type="entry name" value="UvrABC system protein A"/>
    <property type="match status" value="1"/>
</dbReference>
<comment type="function">
    <text evidence="18">The UvrABC repair system catalyzes the recognition and processing of DNA lesions. UvrA is an ATPase and a DNA-binding protein. A damage recognition complex composed of 2 UvrA and 2 UvrB subunits scans DNA for abnormalities. When the presence of a lesion has been verified by UvrB, the UvrA molecules dissociate.</text>
</comment>
<dbReference type="SUPFAM" id="SSF52540">
    <property type="entry name" value="P-loop containing nucleoside triphosphate hydrolases"/>
    <property type="match status" value="2"/>
</dbReference>
<evidence type="ECO:0000259" key="19">
    <source>
        <dbReference type="PROSITE" id="PS50893"/>
    </source>
</evidence>
<keyword evidence="12 18" id="KW-0238">DNA-binding</keyword>
<evidence type="ECO:0000256" key="5">
    <source>
        <dbReference type="ARBA" id="ARBA00022741"/>
    </source>
</evidence>
<dbReference type="InterPro" id="IPR013815">
    <property type="entry name" value="ATP_grasp_subdomain_1"/>
</dbReference>
<comment type="subcellular location">
    <subcellularLocation>
        <location evidence="1 18">Cytoplasm</location>
    </subcellularLocation>
</comment>
<gene>
    <name evidence="18 20" type="primary">uvrA</name>
    <name evidence="20" type="ORF">EYW49_18510</name>
</gene>
<dbReference type="InterPro" id="IPR017871">
    <property type="entry name" value="ABC_transporter-like_CS"/>
</dbReference>
<dbReference type="Gene3D" id="1.20.1580.10">
    <property type="entry name" value="ABC transporter ATPase like domain"/>
    <property type="match status" value="2"/>
</dbReference>
<dbReference type="InterPro" id="IPR004602">
    <property type="entry name" value="UvrA"/>
</dbReference>
<dbReference type="PANTHER" id="PTHR43152:SF3">
    <property type="entry name" value="UVRABC SYSTEM PROTEIN A"/>
    <property type="match status" value="1"/>
</dbReference>
<comment type="caution">
    <text evidence="18">Lacks conserved residue(s) required for the propagation of feature annotation.</text>
</comment>
<dbReference type="GO" id="GO:0005524">
    <property type="term" value="F:ATP binding"/>
    <property type="evidence" value="ECO:0007669"/>
    <property type="project" value="UniProtKB-UniRule"/>
</dbReference>
<comment type="caution">
    <text evidence="20">The sequence shown here is derived from an EMBL/GenBank/DDBJ whole genome shotgun (WGS) entry which is preliminary data.</text>
</comment>
<evidence type="ECO:0000256" key="2">
    <source>
        <dbReference type="ARBA" id="ARBA00022490"/>
    </source>
</evidence>
<dbReference type="PROSITE" id="PS50893">
    <property type="entry name" value="ABC_TRANSPORTER_2"/>
    <property type="match status" value="1"/>
</dbReference>
<evidence type="ECO:0000256" key="9">
    <source>
        <dbReference type="ARBA" id="ARBA00022833"/>
    </source>
</evidence>
<evidence type="ECO:0000256" key="16">
    <source>
        <dbReference type="ARBA" id="ARBA00039316"/>
    </source>
</evidence>
<dbReference type="NCBIfam" id="TIGR00630">
    <property type="entry name" value="uvra"/>
    <property type="match status" value="1"/>
</dbReference>
<dbReference type="GO" id="GO:0009432">
    <property type="term" value="P:SOS response"/>
    <property type="evidence" value="ECO:0007669"/>
    <property type="project" value="UniProtKB-UniRule"/>
</dbReference>
<evidence type="ECO:0000256" key="18">
    <source>
        <dbReference type="HAMAP-Rule" id="MF_00205"/>
    </source>
</evidence>
<sequence>MVEKRSPLEVRGDGEAAAIATRQLFQHAQKCISIRGAREHNLKNVDLDLPRDSLVVMTGLSGSGKSSLAFDTIYAEGQRRYVESLSAYARQFLEMMQKPDVDQIDGLSPAISIEQKTTSKNPRSTVGTVTEIYDYMRLLFARIGVPYSPATGLPIESQTVSQMVDKVLALPEGTRLFLLAPVVRGRKGEYRKELADFQKKGFQRVKIDGTFHEIGEAPVLDKKLKHDIDVVVDRLVVRGDLATRLADSFQTALGLADGIAFADFADATEADGTPRRMVFSERFACPVSGFTIAEIEPRLFSFNNPFGACPTCGGLGSEQKVDPDLVVPDPSLSLAKGAVAPWAKSSSPFYAQTLEALARHYGFSMTQPWRDLPEEGRQAILHGTGRTTVEFAYDDGLRNHKTRKTFEGLIPNFERRWRETESEWSREEIERYFATRPCRDCGGHRLKPEALAVKIGGLHIGEVAEMSIRKALPWFRELPARLSDKHNEIAVRILKEIRERLQFLDDVGLEYLTLARNSGTLSGGESQRIRLASQIGSGLTGVLYVLDEPSIGLHQRDNARLLDTLKHLRDLGNTVIVVEHDEDAIRSADYVVDVGPGAGIHGGHIVARGTPAEIIADPNSLTGRYLSGDLTVKVPGKRRRIDPGRSIKVVGARGNNLKNVTAEIPLGVFTAVTGVSGGGKSTFLIDTLFRAVARKLNGSKDNPAPYDRIEGLEAIDKVIDIDQSPIGRTPRSNPATYTGAFTPIREWFTGLPEAKVRGYGPGRFSFNVKGGRCEACQGDGVIKIEMHFLPDVYVTCDTCKGKRYNRETLEVTFKGRSIADVLDLTVDEGVEFFAAVPAIRDKLETLSRVGLGYIHIGQQATTLSGGEAQRVKLSKELARKSTGRTLYILDEPTTGLHFHDVAKLLEVLHELVDQGNTVVVIEHNLEVIKTADWLVDLGPEGGDGGGEIVAVGRPEDVAENPRSHTGRFLAELLDRRPLRAGGKR</sequence>
<name>A0A4Q9VHE8_9HYPH</name>
<dbReference type="Pfam" id="PF17760">
    <property type="entry name" value="UvrA_inter"/>
    <property type="match status" value="1"/>
</dbReference>
<keyword evidence="3 18" id="KW-0479">Metal-binding</keyword>
<dbReference type="CDD" id="cd03271">
    <property type="entry name" value="ABC_UvrA_II"/>
    <property type="match status" value="1"/>
</dbReference>
<dbReference type="InterPro" id="IPR041552">
    <property type="entry name" value="UvrA_DNA-bd"/>
</dbReference>
<dbReference type="Gene3D" id="3.40.50.300">
    <property type="entry name" value="P-loop containing nucleotide triphosphate hydrolases"/>
    <property type="match status" value="2"/>
</dbReference>
<organism evidence="20 21">
    <name type="scientific">Siculibacillus lacustris</name>
    <dbReference type="NCBI Taxonomy" id="1549641"/>
    <lineage>
        <taxon>Bacteria</taxon>
        <taxon>Pseudomonadati</taxon>
        <taxon>Pseudomonadota</taxon>
        <taxon>Alphaproteobacteria</taxon>
        <taxon>Hyphomicrobiales</taxon>
        <taxon>Ancalomicrobiaceae</taxon>
        <taxon>Siculibacillus</taxon>
    </lineage>
</organism>
<dbReference type="PANTHER" id="PTHR43152">
    <property type="entry name" value="UVRABC SYSTEM PROTEIN A"/>
    <property type="match status" value="1"/>
</dbReference>
<dbReference type="EMBL" id="SJFN01000035">
    <property type="protein sequence ID" value="TBW34279.1"/>
    <property type="molecule type" value="Genomic_DNA"/>
</dbReference>
<accession>A0A4Q9VHE8</accession>
<feature type="binding site" evidence="18">
    <location>
        <begin position="59"/>
        <end position="66"/>
    </location>
    <ligand>
        <name>ATP</name>
        <dbReference type="ChEBI" id="CHEBI:30616"/>
    </ligand>
</feature>
<keyword evidence="5 18" id="KW-0547">Nucleotide-binding</keyword>
<evidence type="ECO:0000256" key="10">
    <source>
        <dbReference type="ARBA" id="ARBA00022840"/>
    </source>
</evidence>
<dbReference type="InterPro" id="IPR041102">
    <property type="entry name" value="UvrA_inter"/>
</dbReference>
<dbReference type="GO" id="GO:0009380">
    <property type="term" value="C:excinuclease repair complex"/>
    <property type="evidence" value="ECO:0007669"/>
    <property type="project" value="InterPro"/>
</dbReference>
<reference evidence="20 21" key="1">
    <citation type="submission" date="2019-02" db="EMBL/GenBank/DDBJ databases">
        <title>Siculibacillus lacustris gen. nov., sp. nov., a new rosette-forming bacterium isolated from a freshwater crater lake (Lake St. Ana, Romania).</title>
        <authorList>
            <person name="Felfoldi T."/>
            <person name="Marton Z."/>
            <person name="Szabo A."/>
            <person name="Mentes A."/>
            <person name="Boka K."/>
            <person name="Marialigeti K."/>
            <person name="Mathe I."/>
            <person name="Koncz M."/>
            <person name="Schumann P."/>
            <person name="Toth E."/>
        </authorList>
    </citation>
    <scope>NUCLEOTIDE SEQUENCE [LARGE SCALE GENOMIC DNA]</scope>
    <source>
        <strain evidence="20 21">SA-279</strain>
    </source>
</reference>
<feature type="binding site" evidence="18">
    <location>
        <begin position="674"/>
        <end position="681"/>
    </location>
    <ligand>
        <name>ATP</name>
        <dbReference type="ChEBI" id="CHEBI:30616"/>
    </ligand>
</feature>
<dbReference type="GO" id="GO:0016887">
    <property type="term" value="F:ATP hydrolysis activity"/>
    <property type="evidence" value="ECO:0007669"/>
    <property type="project" value="InterPro"/>
</dbReference>
<dbReference type="Proteomes" id="UP000292781">
    <property type="component" value="Unassembled WGS sequence"/>
</dbReference>
<dbReference type="GO" id="GO:0008270">
    <property type="term" value="F:zinc ion binding"/>
    <property type="evidence" value="ECO:0007669"/>
    <property type="project" value="UniProtKB-UniRule"/>
</dbReference>
<dbReference type="NCBIfam" id="NF001503">
    <property type="entry name" value="PRK00349.1"/>
    <property type="match status" value="1"/>
</dbReference>
<dbReference type="Pfam" id="PF17755">
    <property type="entry name" value="UvrA_DNA-bind"/>
    <property type="match status" value="1"/>
</dbReference>
<keyword evidence="21" id="KW-1185">Reference proteome</keyword>
<keyword evidence="8 18" id="KW-0863">Zinc-finger</keyword>
<dbReference type="Gene3D" id="3.30.1490.20">
    <property type="entry name" value="ATP-grasp fold, A domain"/>
    <property type="match status" value="1"/>
</dbReference>
<keyword evidence="11 18" id="KW-0267">Excision nuclease</keyword>
<dbReference type="CDD" id="cd03270">
    <property type="entry name" value="ABC_UvrA_I"/>
    <property type="match status" value="1"/>
</dbReference>
<dbReference type="GO" id="GO:0003677">
    <property type="term" value="F:DNA binding"/>
    <property type="evidence" value="ECO:0007669"/>
    <property type="project" value="UniProtKB-UniRule"/>
</dbReference>
<evidence type="ECO:0000256" key="17">
    <source>
        <dbReference type="ARBA" id="ARBA00042156"/>
    </source>
</evidence>
<dbReference type="GO" id="GO:0009381">
    <property type="term" value="F:excinuclease ABC activity"/>
    <property type="evidence" value="ECO:0007669"/>
    <property type="project" value="UniProtKB-UniRule"/>
</dbReference>
<keyword evidence="14 18" id="KW-0742">SOS response</keyword>
<dbReference type="HAMAP" id="MF_00205">
    <property type="entry name" value="UvrA"/>
    <property type="match status" value="1"/>
</dbReference>
<dbReference type="GO" id="GO:0005737">
    <property type="term" value="C:cytoplasm"/>
    <property type="evidence" value="ECO:0007669"/>
    <property type="project" value="UniProtKB-SubCell"/>
</dbReference>
<dbReference type="Gene3D" id="1.10.8.280">
    <property type="entry name" value="ABC transporter ATPase domain-like"/>
    <property type="match status" value="1"/>
</dbReference>
<evidence type="ECO:0000313" key="20">
    <source>
        <dbReference type="EMBL" id="TBW34279.1"/>
    </source>
</evidence>
<dbReference type="InterPro" id="IPR027417">
    <property type="entry name" value="P-loop_NTPase"/>
</dbReference>
<evidence type="ECO:0000256" key="3">
    <source>
        <dbReference type="ARBA" id="ARBA00022723"/>
    </source>
</evidence>